<accession>A0A388SE38</accession>
<dbReference type="InterPro" id="IPR052188">
    <property type="entry name" value="Ni-pincer_cofactor_biosynth"/>
</dbReference>
<dbReference type="RefSeq" id="WP_116270043.1">
    <property type="nucleotide sequence ID" value="NZ_BGZJ01000001.1"/>
</dbReference>
<reference evidence="1 2" key="1">
    <citation type="journal article" date="2018" name="Int. J. Syst. Evol. Microbiol.">
        <title>Mesosutterella multiformis gen. nov., sp. nov., a member of the family Sutterellaceae and Sutterella megalosphaeroides sp. nov., isolated from human faeces.</title>
        <authorList>
            <person name="Sakamoto M."/>
            <person name="Ikeyama N."/>
            <person name="Kunihiro T."/>
            <person name="Iino T."/>
            <person name="Yuki M."/>
            <person name="Ohkuma M."/>
        </authorList>
    </citation>
    <scope>NUCLEOTIDE SEQUENCE [LARGE SCALE GENOMIC DNA]</scope>
    <source>
        <strain evidence="1 2">4NBBH2</strain>
    </source>
</reference>
<dbReference type="EMBL" id="BGZJ01000001">
    <property type="protein sequence ID" value="GBO93721.1"/>
    <property type="molecule type" value="Genomic_DNA"/>
</dbReference>
<proteinExistence type="predicted"/>
<dbReference type="InterPro" id="IPR014729">
    <property type="entry name" value="Rossmann-like_a/b/a_fold"/>
</dbReference>
<organism evidence="1 2">
    <name type="scientific">Mesosutterella multiformis</name>
    <dbReference type="NCBI Taxonomy" id="2259133"/>
    <lineage>
        <taxon>Bacteria</taxon>
        <taxon>Pseudomonadati</taxon>
        <taxon>Pseudomonadota</taxon>
        <taxon>Betaproteobacteria</taxon>
        <taxon>Burkholderiales</taxon>
        <taxon>Sutterellaceae</taxon>
        <taxon>Mesosutterella</taxon>
    </lineage>
</organism>
<name>A0A388SE38_9BURK</name>
<sequence length="284" mass="31484">MEGLSNEANGLLERLRKALEDVAPQGRFAIAYSGGLDSRFLSHASKLFGFTPTLLHVTGSHVGGNEEEGYRWARENGFEIRTLELDPLNMPEVHDGTKYRCYGCKKTVFTALLKEAGDLPLCDGTNHTDGEAGVWRPGMIALKELGIHSPLAAANLGKPEIHRLAAETGMERPDQLPEPCLLTRFPYGMTPTEPVLQRLKKAEEAIRKALEAEGMGAMTYRLRIVSEGHPEIHFDLATWTHLTDREKSVIRDAVVKTDPEFFANISLRGLEKLSGYFDRVTGIV</sequence>
<dbReference type="PANTHER" id="PTHR43169">
    <property type="entry name" value="EXSB FAMILY PROTEIN"/>
    <property type="match status" value="1"/>
</dbReference>
<evidence type="ECO:0008006" key="3">
    <source>
        <dbReference type="Google" id="ProtNLM"/>
    </source>
</evidence>
<gene>
    <name evidence="1" type="ORF">MESMUL_10750</name>
</gene>
<dbReference type="PANTHER" id="PTHR43169:SF2">
    <property type="entry name" value="NAD_GMP SYNTHASE DOMAIN-CONTAINING PROTEIN"/>
    <property type="match status" value="1"/>
</dbReference>
<dbReference type="Proteomes" id="UP000266091">
    <property type="component" value="Unassembled WGS sequence"/>
</dbReference>
<keyword evidence="2" id="KW-1185">Reference proteome</keyword>
<evidence type="ECO:0000313" key="1">
    <source>
        <dbReference type="EMBL" id="GBO93721.1"/>
    </source>
</evidence>
<dbReference type="SUPFAM" id="SSF52402">
    <property type="entry name" value="Adenine nucleotide alpha hydrolases-like"/>
    <property type="match status" value="1"/>
</dbReference>
<comment type="caution">
    <text evidence="1">The sequence shown here is derived from an EMBL/GenBank/DDBJ whole genome shotgun (WGS) entry which is preliminary data.</text>
</comment>
<dbReference type="AlphaFoldDB" id="A0A388SE38"/>
<dbReference type="Gene3D" id="3.40.50.620">
    <property type="entry name" value="HUPs"/>
    <property type="match status" value="1"/>
</dbReference>
<evidence type="ECO:0000313" key="2">
    <source>
        <dbReference type="Proteomes" id="UP000266091"/>
    </source>
</evidence>
<dbReference type="OrthoDB" id="9776919at2"/>
<protein>
    <recommendedName>
        <fullName evidence="3">Adenine nucleotide alpha hydrolase</fullName>
    </recommendedName>
</protein>